<evidence type="ECO:0000256" key="3">
    <source>
        <dbReference type="ARBA" id="ARBA00019010"/>
    </source>
</evidence>
<proteinExistence type="inferred from homology"/>
<evidence type="ECO:0000256" key="8">
    <source>
        <dbReference type="ARBA" id="ARBA00022840"/>
    </source>
</evidence>
<keyword evidence="5" id="KW-0819">tRNA processing</keyword>
<dbReference type="InterPro" id="IPR027417">
    <property type="entry name" value="P-loop_NTPase"/>
</dbReference>
<dbReference type="OrthoDB" id="9815896at2"/>
<dbReference type="AlphaFoldDB" id="A0A4Q1CFM5"/>
<keyword evidence="8" id="KW-0067">ATP-binding</keyword>
<dbReference type="Gene3D" id="3.40.50.300">
    <property type="entry name" value="P-loop containing nucleotide triphosphate hydrolases"/>
    <property type="match status" value="1"/>
</dbReference>
<evidence type="ECO:0000256" key="1">
    <source>
        <dbReference type="ARBA" id="ARBA00004496"/>
    </source>
</evidence>
<dbReference type="GO" id="GO:0002949">
    <property type="term" value="P:tRNA threonylcarbamoyladenosine modification"/>
    <property type="evidence" value="ECO:0007669"/>
    <property type="project" value="InterPro"/>
</dbReference>
<dbReference type="GO" id="GO:0005737">
    <property type="term" value="C:cytoplasm"/>
    <property type="evidence" value="ECO:0007669"/>
    <property type="project" value="UniProtKB-SubCell"/>
</dbReference>
<evidence type="ECO:0000256" key="4">
    <source>
        <dbReference type="ARBA" id="ARBA00022490"/>
    </source>
</evidence>
<keyword evidence="4" id="KW-0963">Cytoplasm</keyword>
<reference evidence="11 12" key="1">
    <citation type="submission" date="2019-01" db="EMBL/GenBank/DDBJ databases">
        <title>Lacibacter sp. strain TTM-7.</title>
        <authorList>
            <person name="Chen W.-M."/>
        </authorList>
    </citation>
    <scope>NUCLEOTIDE SEQUENCE [LARGE SCALE GENOMIC DNA]</scope>
    <source>
        <strain evidence="11 12">TTM-7</strain>
    </source>
</reference>
<evidence type="ECO:0000256" key="2">
    <source>
        <dbReference type="ARBA" id="ARBA00007599"/>
    </source>
</evidence>
<keyword evidence="12" id="KW-1185">Reference proteome</keyword>
<dbReference type="InterPro" id="IPR003442">
    <property type="entry name" value="T6A_TsaE"/>
</dbReference>
<evidence type="ECO:0000256" key="7">
    <source>
        <dbReference type="ARBA" id="ARBA00022741"/>
    </source>
</evidence>
<dbReference type="PANTHER" id="PTHR33540">
    <property type="entry name" value="TRNA THREONYLCARBAMOYLADENOSINE BIOSYNTHESIS PROTEIN TSAE"/>
    <property type="match status" value="1"/>
</dbReference>
<dbReference type="EMBL" id="SDHW01000006">
    <property type="protein sequence ID" value="RXK58599.1"/>
    <property type="molecule type" value="Genomic_DNA"/>
</dbReference>
<evidence type="ECO:0000256" key="5">
    <source>
        <dbReference type="ARBA" id="ARBA00022694"/>
    </source>
</evidence>
<accession>A0A4Q1CFM5</accession>
<gene>
    <name evidence="11" type="primary">tsaE</name>
    <name evidence="11" type="ORF">ESA94_18025</name>
</gene>
<comment type="subcellular location">
    <subcellularLocation>
        <location evidence="1">Cytoplasm</location>
    </subcellularLocation>
</comment>
<keyword evidence="7" id="KW-0547">Nucleotide-binding</keyword>
<keyword evidence="9" id="KW-0460">Magnesium</keyword>
<protein>
    <recommendedName>
        <fullName evidence="3">tRNA threonylcarbamoyladenosine biosynthesis protein TsaE</fullName>
    </recommendedName>
    <alternativeName>
        <fullName evidence="10">t(6)A37 threonylcarbamoyladenosine biosynthesis protein TsaE</fullName>
    </alternativeName>
</protein>
<name>A0A4Q1CFM5_9BACT</name>
<dbReference type="GO" id="GO:0046872">
    <property type="term" value="F:metal ion binding"/>
    <property type="evidence" value="ECO:0007669"/>
    <property type="project" value="UniProtKB-KW"/>
</dbReference>
<evidence type="ECO:0000313" key="12">
    <source>
        <dbReference type="Proteomes" id="UP000290204"/>
    </source>
</evidence>
<sequence>MHYTITKENIHSVAKEVLQQLTQYKVWAFYAAMGSGKTTFIHALCDVMGVSDAVGSPTFSIINEYKAADGSVVYHLDLYRIKDEEEAIQAGVEDVLYSGDLCFVEWPEKIPDLFPAATVQLSIDVVDSTTRRLTVKVPS</sequence>
<comment type="similarity">
    <text evidence="2">Belongs to the TsaE family.</text>
</comment>
<dbReference type="GO" id="GO:0005524">
    <property type="term" value="F:ATP binding"/>
    <property type="evidence" value="ECO:0007669"/>
    <property type="project" value="UniProtKB-KW"/>
</dbReference>
<organism evidence="11 12">
    <name type="scientific">Lacibacter luteus</name>
    <dbReference type="NCBI Taxonomy" id="2508719"/>
    <lineage>
        <taxon>Bacteria</taxon>
        <taxon>Pseudomonadati</taxon>
        <taxon>Bacteroidota</taxon>
        <taxon>Chitinophagia</taxon>
        <taxon>Chitinophagales</taxon>
        <taxon>Chitinophagaceae</taxon>
        <taxon>Lacibacter</taxon>
    </lineage>
</organism>
<evidence type="ECO:0000256" key="9">
    <source>
        <dbReference type="ARBA" id="ARBA00022842"/>
    </source>
</evidence>
<evidence type="ECO:0000313" key="11">
    <source>
        <dbReference type="EMBL" id="RXK58599.1"/>
    </source>
</evidence>
<dbReference type="SUPFAM" id="SSF52540">
    <property type="entry name" value="P-loop containing nucleoside triphosphate hydrolases"/>
    <property type="match status" value="1"/>
</dbReference>
<dbReference type="NCBIfam" id="TIGR00150">
    <property type="entry name" value="T6A_YjeE"/>
    <property type="match status" value="1"/>
</dbReference>
<evidence type="ECO:0000256" key="6">
    <source>
        <dbReference type="ARBA" id="ARBA00022723"/>
    </source>
</evidence>
<keyword evidence="6" id="KW-0479">Metal-binding</keyword>
<dbReference type="Proteomes" id="UP000290204">
    <property type="component" value="Unassembled WGS sequence"/>
</dbReference>
<dbReference type="PANTHER" id="PTHR33540:SF2">
    <property type="entry name" value="TRNA THREONYLCARBAMOYLADENOSINE BIOSYNTHESIS PROTEIN TSAE"/>
    <property type="match status" value="1"/>
</dbReference>
<evidence type="ECO:0000256" key="10">
    <source>
        <dbReference type="ARBA" id="ARBA00032441"/>
    </source>
</evidence>
<comment type="caution">
    <text evidence="11">The sequence shown here is derived from an EMBL/GenBank/DDBJ whole genome shotgun (WGS) entry which is preliminary data.</text>
</comment>
<dbReference type="GO" id="GO:0016740">
    <property type="term" value="F:transferase activity"/>
    <property type="evidence" value="ECO:0007669"/>
    <property type="project" value="UniProtKB-KW"/>
</dbReference>
<dbReference type="Pfam" id="PF02367">
    <property type="entry name" value="TsaE"/>
    <property type="match status" value="1"/>
</dbReference>
<keyword evidence="11" id="KW-0808">Transferase</keyword>